<comment type="caution">
    <text evidence="3">The sequence shown here is derived from an EMBL/GenBank/DDBJ whole genome shotgun (WGS) entry which is preliminary data.</text>
</comment>
<reference evidence="3" key="1">
    <citation type="journal article" date="2020" name="Stud. Mycol.">
        <title>101 Dothideomycetes genomes: a test case for predicting lifestyles and emergence of pathogens.</title>
        <authorList>
            <person name="Haridas S."/>
            <person name="Albert R."/>
            <person name="Binder M."/>
            <person name="Bloem J."/>
            <person name="Labutti K."/>
            <person name="Salamov A."/>
            <person name="Andreopoulos B."/>
            <person name="Baker S."/>
            <person name="Barry K."/>
            <person name="Bills G."/>
            <person name="Bluhm B."/>
            <person name="Cannon C."/>
            <person name="Castanera R."/>
            <person name="Culley D."/>
            <person name="Daum C."/>
            <person name="Ezra D."/>
            <person name="Gonzalez J."/>
            <person name="Henrissat B."/>
            <person name="Kuo A."/>
            <person name="Liang C."/>
            <person name="Lipzen A."/>
            <person name="Lutzoni F."/>
            <person name="Magnuson J."/>
            <person name="Mondo S."/>
            <person name="Nolan M."/>
            <person name="Ohm R."/>
            <person name="Pangilinan J."/>
            <person name="Park H.-J."/>
            <person name="Ramirez L."/>
            <person name="Alfaro M."/>
            <person name="Sun H."/>
            <person name="Tritt A."/>
            <person name="Yoshinaga Y."/>
            <person name="Zwiers L.-H."/>
            <person name="Turgeon B."/>
            <person name="Goodwin S."/>
            <person name="Spatafora J."/>
            <person name="Crous P."/>
            <person name="Grigoriev I."/>
        </authorList>
    </citation>
    <scope>NUCLEOTIDE SEQUENCE</scope>
    <source>
        <strain evidence="3">CBS 101060</strain>
    </source>
</reference>
<gene>
    <name evidence="3" type="ORF">M501DRAFT_869587</name>
</gene>
<proteinExistence type="predicted"/>
<organism evidence="3 4">
    <name type="scientific">Patellaria atrata CBS 101060</name>
    <dbReference type="NCBI Taxonomy" id="1346257"/>
    <lineage>
        <taxon>Eukaryota</taxon>
        <taxon>Fungi</taxon>
        <taxon>Dikarya</taxon>
        <taxon>Ascomycota</taxon>
        <taxon>Pezizomycotina</taxon>
        <taxon>Dothideomycetes</taxon>
        <taxon>Dothideomycetes incertae sedis</taxon>
        <taxon>Patellariales</taxon>
        <taxon>Patellariaceae</taxon>
        <taxon>Patellaria</taxon>
    </lineage>
</organism>
<keyword evidence="2" id="KW-0732">Signal</keyword>
<dbReference type="AlphaFoldDB" id="A0A9P4VS80"/>
<sequence length="125" mass="13968">MRTPLILVLLSLLSLTFAIPTLSTSNTPLRPRSPSLFTPSNTPIRARTPHSSNIIRTRNLVQNVPLRPRSDSANAPLRPREPQRRPGGFRRPGRRPLGRPGRRPVNFGAIRPNGQLNADFNKGRQ</sequence>
<feature type="compositionally biased region" description="Basic residues" evidence="1">
    <location>
        <begin position="87"/>
        <end position="102"/>
    </location>
</feature>
<evidence type="ECO:0000256" key="2">
    <source>
        <dbReference type="SAM" id="SignalP"/>
    </source>
</evidence>
<evidence type="ECO:0000256" key="1">
    <source>
        <dbReference type="SAM" id="MobiDB-lite"/>
    </source>
</evidence>
<feature type="chain" id="PRO_5040502197" evidence="2">
    <location>
        <begin position="19"/>
        <end position="125"/>
    </location>
</feature>
<evidence type="ECO:0000313" key="4">
    <source>
        <dbReference type="Proteomes" id="UP000799429"/>
    </source>
</evidence>
<dbReference type="Proteomes" id="UP000799429">
    <property type="component" value="Unassembled WGS sequence"/>
</dbReference>
<feature type="signal peptide" evidence="2">
    <location>
        <begin position="1"/>
        <end position="18"/>
    </location>
</feature>
<dbReference type="EMBL" id="MU006097">
    <property type="protein sequence ID" value="KAF2838274.1"/>
    <property type="molecule type" value="Genomic_DNA"/>
</dbReference>
<keyword evidence="4" id="KW-1185">Reference proteome</keyword>
<name>A0A9P4VS80_9PEZI</name>
<evidence type="ECO:0000313" key="3">
    <source>
        <dbReference type="EMBL" id="KAF2838274.1"/>
    </source>
</evidence>
<protein>
    <submittedName>
        <fullName evidence="3">Uncharacterized protein</fullName>
    </submittedName>
</protein>
<feature type="compositionally biased region" description="Polar residues" evidence="1">
    <location>
        <begin position="35"/>
        <end position="62"/>
    </location>
</feature>
<feature type="region of interest" description="Disordered" evidence="1">
    <location>
        <begin position="22"/>
        <end position="125"/>
    </location>
</feature>
<accession>A0A9P4VS80</accession>